<name>A0A4Y2N8N2_ARAVE</name>
<gene>
    <name evidence="2" type="ORF">AVEN_57051_1</name>
</gene>
<protein>
    <submittedName>
        <fullName evidence="2">Uncharacterized protein</fullName>
    </submittedName>
</protein>
<feature type="transmembrane region" description="Helical" evidence="1">
    <location>
        <begin position="118"/>
        <end position="145"/>
    </location>
</feature>
<evidence type="ECO:0000313" key="2">
    <source>
        <dbReference type="EMBL" id="GBN35262.1"/>
    </source>
</evidence>
<evidence type="ECO:0000313" key="3">
    <source>
        <dbReference type="Proteomes" id="UP000499080"/>
    </source>
</evidence>
<comment type="caution">
    <text evidence="2">The sequence shown here is derived from an EMBL/GenBank/DDBJ whole genome shotgun (WGS) entry which is preliminary data.</text>
</comment>
<organism evidence="2 3">
    <name type="scientific">Araneus ventricosus</name>
    <name type="common">Orbweaver spider</name>
    <name type="synonym">Epeira ventricosa</name>
    <dbReference type="NCBI Taxonomy" id="182803"/>
    <lineage>
        <taxon>Eukaryota</taxon>
        <taxon>Metazoa</taxon>
        <taxon>Ecdysozoa</taxon>
        <taxon>Arthropoda</taxon>
        <taxon>Chelicerata</taxon>
        <taxon>Arachnida</taxon>
        <taxon>Araneae</taxon>
        <taxon>Araneomorphae</taxon>
        <taxon>Entelegynae</taxon>
        <taxon>Araneoidea</taxon>
        <taxon>Araneidae</taxon>
        <taxon>Araneus</taxon>
    </lineage>
</organism>
<proteinExistence type="predicted"/>
<dbReference type="AlphaFoldDB" id="A0A4Y2N8N2"/>
<keyword evidence="1" id="KW-0472">Membrane</keyword>
<keyword evidence="1" id="KW-0812">Transmembrane</keyword>
<keyword evidence="1" id="KW-1133">Transmembrane helix</keyword>
<dbReference type="EMBL" id="BGPR01008672">
    <property type="protein sequence ID" value="GBN35262.1"/>
    <property type="molecule type" value="Genomic_DNA"/>
</dbReference>
<sequence length="183" mass="21250">MVEAEFQANFEAPRKELRKHAKQQIFKIQEENRKTYNLRRREPKPETVRDLVAIKITQFGPHLKLKPKYFGAYSITREKGGNTYDVIIEGNHEGPNFTTCAEYLKPWNTMSELYYHELFFIFQNFVIFDFCCVPFSFCFACIIAVCRTSRIQEDQDCGARLTAALVIPANCVAHLADPTRTPQ</sequence>
<keyword evidence="3" id="KW-1185">Reference proteome</keyword>
<evidence type="ECO:0000256" key="1">
    <source>
        <dbReference type="SAM" id="Phobius"/>
    </source>
</evidence>
<dbReference type="Proteomes" id="UP000499080">
    <property type="component" value="Unassembled WGS sequence"/>
</dbReference>
<reference evidence="2 3" key="1">
    <citation type="journal article" date="2019" name="Sci. Rep.">
        <title>Orb-weaving spider Araneus ventricosus genome elucidates the spidroin gene catalogue.</title>
        <authorList>
            <person name="Kono N."/>
            <person name="Nakamura H."/>
            <person name="Ohtoshi R."/>
            <person name="Moran D.A.P."/>
            <person name="Shinohara A."/>
            <person name="Yoshida Y."/>
            <person name="Fujiwara M."/>
            <person name="Mori M."/>
            <person name="Tomita M."/>
            <person name="Arakawa K."/>
        </authorList>
    </citation>
    <scope>NUCLEOTIDE SEQUENCE [LARGE SCALE GENOMIC DNA]</scope>
</reference>
<dbReference type="OrthoDB" id="6436089at2759"/>
<accession>A0A4Y2N8N2</accession>